<dbReference type="PANTHER" id="PTHR10963:SF24">
    <property type="entry name" value="GLYCOSIDASE C21B10.07-RELATED"/>
    <property type="match status" value="1"/>
</dbReference>
<evidence type="ECO:0000256" key="3">
    <source>
        <dbReference type="ARBA" id="ARBA00023295"/>
    </source>
</evidence>
<dbReference type="InterPro" id="IPR013320">
    <property type="entry name" value="ConA-like_dom_sf"/>
</dbReference>
<dbReference type="Proteomes" id="UP000294933">
    <property type="component" value="Unassembled WGS sequence"/>
</dbReference>
<evidence type="ECO:0000256" key="2">
    <source>
        <dbReference type="ARBA" id="ARBA00022801"/>
    </source>
</evidence>
<feature type="domain" description="GH16" evidence="5">
    <location>
        <begin position="88"/>
        <end position="369"/>
    </location>
</feature>
<evidence type="ECO:0000313" key="6">
    <source>
        <dbReference type="EMBL" id="TDL14738.1"/>
    </source>
</evidence>
<dbReference type="EMBL" id="ML170311">
    <property type="protein sequence ID" value="TDL14738.1"/>
    <property type="molecule type" value="Genomic_DNA"/>
</dbReference>
<dbReference type="Gene3D" id="2.60.120.200">
    <property type="match status" value="1"/>
</dbReference>
<gene>
    <name evidence="6" type="ORF">BD410DRAFT_168164</name>
</gene>
<evidence type="ECO:0000256" key="4">
    <source>
        <dbReference type="SAM" id="SignalP"/>
    </source>
</evidence>
<name>A0A4Y7PI73_9AGAM</name>
<dbReference type="Pfam" id="PF26113">
    <property type="entry name" value="GH16_XgeA"/>
    <property type="match status" value="1"/>
</dbReference>
<evidence type="ECO:0000256" key="1">
    <source>
        <dbReference type="ARBA" id="ARBA00006865"/>
    </source>
</evidence>
<dbReference type="CDD" id="cd02181">
    <property type="entry name" value="GH16_fungal_Lam16A_glucanase"/>
    <property type="match status" value="1"/>
</dbReference>
<comment type="similarity">
    <text evidence="1">Belongs to the glycosyl hydrolase 16 family.</text>
</comment>
<keyword evidence="4" id="KW-0732">Signal</keyword>
<evidence type="ECO:0000259" key="5">
    <source>
        <dbReference type="PROSITE" id="PS51762"/>
    </source>
</evidence>
<feature type="signal peptide" evidence="4">
    <location>
        <begin position="1"/>
        <end position="21"/>
    </location>
</feature>
<keyword evidence="3" id="KW-0326">Glycosidase</keyword>
<dbReference type="InterPro" id="IPR000757">
    <property type="entry name" value="Beta-glucanase-like"/>
</dbReference>
<dbReference type="InterPro" id="IPR050546">
    <property type="entry name" value="Glycosyl_Hydrlase_16"/>
</dbReference>
<dbReference type="SUPFAM" id="SSF49899">
    <property type="entry name" value="Concanavalin A-like lectins/glucanases"/>
    <property type="match status" value="1"/>
</dbReference>
<accession>A0A4Y7PI73</accession>
<dbReference type="FunFam" id="2.60.120.200:FF:000114">
    <property type="entry name" value="Probable endo-1,3(4)-beta-glucanase NFIA_089530"/>
    <property type="match status" value="1"/>
</dbReference>
<dbReference type="PANTHER" id="PTHR10963">
    <property type="entry name" value="GLYCOSYL HYDROLASE-RELATED"/>
    <property type="match status" value="1"/>
</dbReference>
<dbReference type="STRING" id="50990.A0A4Y7PI73"/>
<reference evidence="6 7" key="1">
    <citation type="submission" date="2018-06" db="EMBL/GenBank/DDBJ databases">
        <title>A transcriptomic atlas of mushroom development highlights an independent origin of complex multicellularity.</title>
        <authorList>
            <consortium name="DOE Joint Genome Institute"/>
            <person name="Krizsan K."/>
            <person name="Almasi E."/>
            <person name="Merenyi Z."/>
            <person name="Sahu N."/>
            <person name="Viragh M."/>
            <person name="Koszo T."/>
            <person name="Mondo S."/>
            <person name="Kiss B."/>
            <person name="Balint B."/>
            <person name="Kues U."/>
            <person name="Barry K."/>
            <person name="Hegedus J.C."/>
            <person name="Henrissat B."/>
            <person name="Johnson J."/>
            <person name="Lipzen A."/>
            <person name="Ohm R."/>
            <person name="Nagy I."/>
            <person name="Pangilinan J."/>
            <person name="Yan J."/>
            <person name="Xiong Y."/>
            <person name="Grigoriev I.V."/>
            <person name="Hibbett D.S."/>
            <person name="Nagy L.G."/>
        </authorList>
    </citation>
    <scope>NUCLEOTIDE SEQUENCE [LARGE SCALE GENOMIC DNA]</scope>
    <source>
        <strain evidence="6 7">SZMC22713</strain>
    </source>
</reference>
<dbReference type="OrthoDB" id="192832at2759"/>
<dbReference type="PROSITE" id="PS51762">
    <property type="entry name" value="GH16_2"/>
    <property type="match status" value="1"/>
</dbReference>
<dbReference type="GO" id="GO:0009251">
    <property type="term" value="P:glucan catabolic process"/>
    <property type="evidence" value="ECO:0007669"/>
    <property type="project" value="TreeGrafter"/>
</dbReference>
<keyword evidence="2 6" id="KW-0378">Hydrolase</keyword>
<sequence>MGCKTAVVVLYSVLLIRHVAGTMWNKKSHRFYGKSIEDNIKTRDDMHSRCPVKVSSKTCGGNGSVSTGARQPTSAVSVSGMSTKAYTTTDTIRISPGATPTLSSASVFQLEESWSGNNFFLGWNFWDSDDPTHGSVEYVDQPTAQANNLVSMNAAGNAVIGVETTPQVAGNRRSVRITSSSSFTGGIFILDAVHVPTGCGTWPAFWTVGLNWPAGGEIDIVEGVNDNANNQVTLHTNPGCTLPLDFGTGNLTVGSSVLGSNCAAAETGNSGCGMQANNANTFGPGFNNNGGGVYASYWRDTGINVYFFPRNAIPSDITAGAPTPAQWGTPMATFPASQCPPSQFFYNHNIVIDTTLCGDWASGVWGTSGAPGQEQSCAQRTGVSTCEEFVRNNGSAFQQAYWEISSVKVYQSSRQP</sequence>
<organism evidence="6 7">
    <name type="scientific">Rickenella mellea</name>
    <dbReference type="NCBI Taxonomy" id="50990"/>
    <lineage>
        <taxon>Eukaryota</taxon>
        <taxon>Fungi</taxon>
        <taxon>Dikarya</taxon>
        <taxon>Basidiomycota</taxon>
        <taxon>Agaricomycotina</taxon>
        <taxon>Agaricomycetes</taxon>
        <taxon>Hymenochaetales</taxon>
        <taxon>Rickenellaceae</taxon>
        <taxon>Rickenella</taxon>
    </lineage>
</organism>
<proteinExistence type="inferred from homology"/>
<dbReference type="AlphaFoldDB" id="A0A4Y7PI73"/>
<dbReference type="VEuPathDB" id="FungiDB:BD410DRAFT_168164"/>
<feature type="chain" id="PRO_5021323649" evidence="4">
    <location>
        <begin position="22"/>
        <end position="416"/>
    </location>
</feature>
<protein>
    <submittedName>
        <fullName evidence="6">Glycoside hydrolase family 16 protein</fullName>
    </submittedName>
</protein>
<dbReference type="GO" id="GO:0004553">
    <property type="term" value="F:hydrolase activity, hydrolyzing O-glycosyl compounds"/>
    <property type="evidence" value="ECO:0007669"/>
    <property type="project" value="InterPro"/>
</dbReference>
<evidence type="ECO:0000313" key="7">
    <source>
        <dbReference type="Proteomes" id="UP000294933"/>
    </source>
</evidence>
<keyword evidence="7" id="KW-1185">Reference proteome</keyword>